<dbReference type="Gene3D" id="3.40.50.1980">
    <property type="entry name" value="Nitrogenase molybdenum iron protein domain"/>
    <property type="match status" value="2"/>
</dbReference>
<dbReference type="GO" id="GO:0071281">
    <property type="term" value="P:cellular response to iron ion"/>
    <property type="evidence" value="ECO:0007669"/>
    <property type="project" value="TreeGrafter"/>
</dbReference>
<reference evidence="6 7" key="1">
    <citation type="submission" date="2017-03" db="EMBL/GenBank/DDBJ databases">
        <title>Complete genome sequence of Paenibacillus Kribbensis producing bioflocculants.</title>
        <authorList>
            <person name="Lee H.-G."/>
            <person name="Oh H.-M."/>
        </authorList>
    </citation>
    <scope>NUCLEOTIDE SEQUENCE [LARGE SCALE GENOMIC DNA]</scope>
    <source>
        <strain evidence="6 7">AM49</strain>
    </source>
</reference>
<dbReference type="RefSeq" id="WP_094155884.1">
    <property type="nucleotide sequence ID" value="NZ_CP020028.1"/>
</dbReference>
<feature type="region of interest" description="Disordered" evidence="3">
    <location>
        <begin position="32"/>
        <end position="57"/>
    </location>
</feature>
<dbReference type="CDD" id="cd01144">
    <property type="entry name" value="BtuF"/>
    <property type="match status" value="1"/>
</dbReference>
<dbReference type="PANTHER" id="PTHR30535:SF34">
    <property type="entry name" value="MOLYBDATE-BINDING PROTEIN MOLA"/>
    <property type="match status" value="1"/>
</dbReference>
<accession>A0A222WRA8</accession>
<dbReference type="PROSITE" id="PS50983">
    <property type="entry name" value="FE_B12_PBP"/>
    <property type="match status" value="1"/>
</dbReference>
<evidence type="ECO:0000256" key="2">
    <source>
        <dbReference type="ARBA" id="ARBA00022729"/>
    </source>
</evidence>
<protein>
    <submittedName>
        <fullName evidence="6">Cobalamin-binding protein</fullName>
    </submittedName>
</protein>
<evidence type="ECO:0000313" key="6">
    <source>
        <dbReference type="EMBL" id="ASR48538.1"/>
    </source>
</evidence>
<gene>
    <name evidence="6" type="ORF">B4V02_18445</name>
</gene>
<evidence type="ECO:0000256" key="1">
    <source>
        <dbReference type="ARBA" id="ARBA00008814"/>
    </source>
</evidence>
<sequence>MSEKKIKVWTAGLLALVLAVVLSACGANGKNAENQGNQASSQQAGQTATAQEPPGKTVYPLTIKDATGQEFTFKKAPDKIVSVSPAETEALFAIGLDKEIVGVDDYSDYPEAAGKKPKMGGIMKPNEEAIIAANPDVVFAGISLSEQATTKLRDMGIMIFKTEPKTVEDVIANIELYGKITDHQKEARTVTDKMRADVAEVKNGVKNIGKGQKLRVYVEFSPGWTVGKGEFMDELITLAGGENVGATQKGWYQISEENIIAANPDVILYSKSVKDDKTGQTLGEIIKARSGWDQISAVRNNRVFAVDDNLVSRPGPRVTEGLKEVAKGVYPEIFK</sequence>
<evidence type="ECO:0000259" key="5">
    <source>
        <dbReference type="PROSITE" id="PS50983"/>
    </source>
</evidence>
<dbReference type="OrthoDB" id="9816357at2"/>
<organism evidence="6 7">
    <name type="scientific">Paenibacillus kribbensis</name>
    <dbReference type="NCBI Taxonomy" id="172713"/>
    <lineage>
        <taxon>Bacteria</taxon>
        <taxon>Bacillati</taxon>
        <taxon>Bacillota</taxon>
        <taxon>Bacilli</taxon>
        <taxon>Bacillales</taxon>
        <taxon>Paenibacillaceae</taxon>
        <taxon>Paenibacillus</taxon>
    </lineage>
</organism>
<dbReference type="AlphaFoldDB" id="A0A222WRA8"/>
<dbReference type="Proteomes" id="UP000214666">
    <property type="component" value="Chromosome"/>
</dbReference>
<evidence type="ECO:0000313" key="7">
    <source>
        <dbReference type="Proteomes" id="UP000214666"/>
    </source>
</evidence>
<feature type="domain" description="Fe/B12 periplasmic-binding" evidence="5">
    <location>
        <begin position="79"/>
        <end position="333"/>
    </location>
</feature>
<feature type="signal peptide" evidence="4">
    <location>
        <begin position="1"/>
        <end position="26"/>
    </location>
</feature>
<dbReference type="STRING" id="172713.GCA_001705305_03740"/>
<evidence type="ECO:0000256" key="4">
    <source>
        <dbReference type="SAM" id="SignalP"/>
    </source>
</evidence>
<keyword evidence="7" id="KW-1185">Reference proteome</keyword>
<proteinExistence type="inferred from homology"/>
<dbReference type="Pfam" id="PF01497">
    <property type="entry name" value="Peripla_BP_2"/>
    <property type="match status" value="1"/>
</dbReference>
<dbReference type="EMBL" id="CP020028">
    <property type="protein sequence ID" value="ASR48538.1"/>
    <property type="molecule type" value="Genomic_DNA"/>
</dbReference>
<keyword evidence="2 4" id="KW-0732">Signal</keyword>
<dbReference type="KEGG" id="pkb:B4V02_18445"/>
<feature type="chain" id="PRO_5038982443" evidence="4">
    <location>
        <begin position="27"/>
        <end position="335"/>
    </location>
</feature>
<dbReference type="SUPFAM" id="SSF53807">
    <property type="entry name" value="Helical backbone' metal receptor"/>
    <property type="match status" value="1"/>
</dbReference>
<dbReference type="InterPro" id="IPR002491">
    <property type="entry name" value="ABC_transptr_periplasmic_BD"/>
</dbReference>
<dbReference type="NCBIfam" id="NF038402">
    <property type="entry name" value="TroA_like"/>
    <property type="match status" value="1"/>
</dbReference>
<dbReference type="InterPro" id="IPR054828">
    <property type="entry name" value="Vit_B12_bind_prot"/>
</dbReference>
<dbReference type="InterPro" id="IPR050902">
    <property type="entry name" value="ABC_Transporter_SBP"/>
</dbReference>
<dbReference type="PANTHER" id="PTHR30535">
    <property type="entry name" value="VITAMIN B12-BINDING PROTEIN"/>
    <property type="match status" value="1"/>
</dbReference>
<name>A0A222WRA8_9BACL</name>
<feature type="compositionally biased region" description="Low complexity" evidence="3">
    <location>
        <begin position="32"/>
        <end position="52"/>
    </location>
</feature>
<evidence type="ECO:0000256" key="3">
    <source>
        <dbReference type="SAM" id="MobiDB-lite"/>
    </source>
</evidence>
<dbReference type="PROSITE" id="PS51257">
    <property type="entry name" value="PROKAR_LIPOPROTEIN"/>
    <property type="match status" value="1"/>
</dbReference>
<comment type="similarity">
    <text evidence="1">Belongs to the bacterial solute-binding protein 8 family.</text>
</comment>